<name>A0ABU7VV06_9BACL</name>
<dbReference type="PANTHER" id="PTHR21666">
    <property type="entry name" value="PEPTIDASE-RELATED"/>
    <property type="match status" value="1"/>
</dbReference>
<evidence type="ECO:0000313" key="5">
    <source>
        <dbReference type="Proteomes" id="UP001306950"/>
    </source>
</evidence>
<dbReference type="RefSeq" id="WP_331847803.1">
    <property type="nucleotide sequence ID" value="NZ_JAZHPZ010000009.1"/>
</dbReference>
<dbReference type="InterPro" id="IPR050570">
    <property type="entry name" value="Cell_wall_metabolism_enzyme"/>
</dbReference>
<dbReference type="Pfam" id="PF01551">
    <property type="entry name" value="Peptidase_M23"/>
    <property type="match status" value="1"/>
</dbReference>
<proteinExistence type="predicted"/>
<sequence length="335" mass="36373">MKFRFKPTNKKFTVLIVPEGTSPVFRFKMRFALLLSLLVSAMAVIILALVLALVNRSNTSRIVMLEAELTSSEDRLQSTVDDKEKAIDELLTELIALSEKSKTIESKMVELENLEAELKAITTGSRISPASTKINQDKEAPQDGGVGGESVPLSDAEVRSLIDETKASITASLNEMPELQARLEQTKVNVEKYKEMMRILPTYWPTDSTRITSHFGKRSDPFSNRLTSHNGLDIGGNTGDPVYAAADGKVTDTGYSSARGNYVTVAHPSGLQTIYMHLQKGIAAKGDTVKQGDTIGLLGSTGRSTGPHLHIEVVKGGTPVDPLNYLTIPGEDEAL</sequence>
<dbReference type="InterPro" id="IPR016047">
    <property type="entry name" value="M23ase_b-sheet_dom"/>
</dbReference>
<evidence type="ECO:0000256" key="1">
    <source>
        <dbReference type="SAM" id="Coils"/>
    </source>
</evidence>
<dbReference type="CDD" id="cd12797">
    <property type="entry name" value="M23_peptidase"/>
    <property type="match status" value="1"/>
</dbReference>
<dbReference type="InterPro" id="IPR011055">
    <property type="entry name" value="Dup_hybrid_motif"/>
</dbReference>
<reference evidence="4 5" key="1">
    <citation type="submission" date="2024-02" db="EMBL/GenBank/DDBJ databases">
        <title>A nitrogen-fixing paenibacillus bacterium.</title>
        <authorList>
            <person name="Zhang W.L."/>
            <person name="Chen S.F."/>
        </authorList>
    </citation>
    <scope>NUCLEOTIDE SEQUENCE [LARGE SCALE GENOMIC DNA]</scope>
    <source>
        <strain evidence="4 5">M1</strain>
    </source>
</reference>
<keyword evidence="2" id="KW-0812">Transmembrane</keyword>
<protein>
    <submittedName>
        <fullName evidence="4">Peptidoglycan DD-metalloendopeptidase family protein</fullName>
    </submittedName>
</protein>
<dbReference type="PANTHER" id="PTHR21666:SF270">
    <property type="entry name" value="MUREIN HYDROLASE ACTIVATOR ENVC"/>
    <property type="match status" value="1"/>
</dbReference>
<keyword evidence="5" id="KW-1185">Reference proteome</keyword>
<evidence type="ECO:0000256" key="2">
    <source>
        <dbReference type="SAM" id="Phobius"/>
    </source>
</evidence>
<feature type="domain" description="M23ase beta-sheet core" evidence="3">
    <location>
        <begin position="228"/>
        <end position="322"/>
    </location>
</feature>
<keyword evidence="2" id="KW-1133">Transmembrane helix</keyword>
<keyword evidence="2" id="KW-0472">Membrane</keyword>
<dbReference type="EMBL" id="JAZHPZ010000009">
    <property type="protein sequence ID" value="MEF2967583.1"/>
    <property type="molecule type" value="Genomic_DNA"/>
</dbReference>
<gene>
    <name evidence="4" type="ORF">V3851_17280</name>
</gene>
<accession>A0ABU7VV06</accession>
<feature type="coiled-coil region" evidence="1">
    <location>
        <begin position="73"/>
        <end position="124"/>
    </location>
</feature>
<evidence type="ECO:0000313" key="4">
    <source>
        <dbReference type="EMBL" id="MEF2967583.1"/>
    </source>
</evidence>
<keyword evidence="1" id="KW-0175">Coiled coil</keyword>
<organism evidence="4 5">
    <name type="scientific">Paenibacillus haidiansis</name>
    <dbReference type="NCBI Taxonomy" id="1574488"/>
    <lineage>
        <taxon>Bacteria</taxon>
        <taxon>Bacillati</taxon>
        <taxon>Bacillota</taxon>
        <taxon>Bacilli</taxon>
        <taxon>Bacillales</taxon>
        <taxon>Paenibacillaceae</taxon>
        <taxon>Paenibacillus</taxon>
    </lineage>
</organism>
<evidence type="ECO:0000259" key="3">
    <source>
        <dbReference type="Pfam" id="PF01551"/>
    </source>
</evidence>
<comment type="caution">
    <text evidence="4">The sequence shown here is derived from an EMBL/GenBank/DDBJ whole genome shotgun (WGS) entry which is preliminary data.</text>
</comment>
<feature type="transmembrane region" description="Helical" evidence="2">
    <location>
        <begin position="31"/>
        <end position="54"/>
    </location>
</feature>
<dbReference type="Proteomes" id="UP001306950">
    <property type="component" value="Unassembled WGS sequence"/>
</dbReference>
<dbReference type="Gene3D" id="2.70.70.10">
    <property type="entry name" value="Glucose Permease (Domain IIA)"/>
    <property type="match status" value="1"/>
</dbReference>
<dbReference type="SUPFAM" id="SSF51261">
    <property type="entry name" value="Duplicated hybrid motif"/>
    <property type="match status" value="1"/>
</dbReference>